<dbReference type="EMBL" id="ON086804">
    <property type="protein sequence ID" value="UPU16144.1"/>
    <property type="molecule type" value="Genomic_DNA"/>
</dbReference>
<keyword evidence="1" id="KW-0418">Kinase</keyword>
<name>A0AAE9HDL6_9CAUD</name>
<proteinExistence type="predicted"/>
<organism evidence="1 2">
    <name type="scientific">Escherichia phage ZCEC13</name>
    <dbReference type="NCBI Taxonomy" id="2935866"/>
    <lineage>
        <taxon>Viruses</taxon>
        <taxon>Duplodnaviria</taxon>
        <taxon>Heunggongvirae</taxon>
        <taxon>Uroviricota</taxon>
        <taxon>Caudoviricetes</taxon>
        <taxon>Jameshumphriesvirinae</taxon>
        <taxon>Zewailvirus</taxon>
        <taxon>Zewailvirus ZCEC13</taxon>
    </lineage>
</organism>
<evidence type="ECO:0000313" key="1">
    <source>
        <dbReference type="EMBL" id="UPU16144.1"/>
    </source>
</evidence>
<accession>A0AAE9HDL6</accession>
<keyword evidence="2" id="KW-1185">Reference proteome</keyword>
<reference evidence="1" key="1">
    <citation type="submission" date="2022-03" db="EMBL/GenBank/DDBJ databases">
        <authorList>
            <person name="Ragab S."/>
            <person name="Abdelmoteleb M."/>
            <person name="El-Shibiny A."/>
        </authorList>
    </citation>
    <scope>NUCLEOTIDE SEQUENCE</scope>
</reference>
<protein>
    <submittedName>
        <fullName evidence="1">Nucelotide kinase</fullName>
    </submittedName>
</protein>
<sequence>MCVTVICMLTSPSEYAIVIIVKHIIHIFQRRYNMTTWNYIKGDEKDFECAPDWCKQVIRELGTGDIGYEENRNGLQSVGDRIWWPSESSLDDCNTLGEGDVNATYNIEIIAQREPVATNDNRPRSIHHPDGTVQFGCIQTPLIDVDMVNHPSHYTQGGIECIDAITAATVGKTGIEAVCVANVVKYLWRYEEKNGLEDVKKARWYLERLINELSEGDK</sequence>
<dbReference type="GO" id="GO:0016301">
    <property type="term" value="F:kinase activity"/>
    <property type="evidence" value="ECO:0007669"/>
    <property type="project" value="UniProtKB-KW"/>
</dbReference>
<keyword evidence="1" id="KW-0808">Transferase</keyword>
<dbReference type="Proteomes" id="UP000830967">
    <property type="component" value="Segment"/>
</dbReference>
<dbReference type="InterPro" id="IPR021739">
    <property type="entry name" value="SaV-like"/>
</dbReference>
<evidence type="ECO:0000313" key="2">
    <source>
        <dbReference type="Proteomes" id="UP000830967"/>
    </source>
</evidence>
<dbReference type="Pfam" id="PF11753">
    <property type="entry name" value="DUF3310"/>
    <property type="match status" value="1"/>
</dbReference>